<keyword evidence="1" id="KW-0560">Oxidoreductase</keyword>
<dbReference type="Pfam" id="PF00106">
    <property type="entry name" value="adh_short"/>
    <property type="match status" value="2"/>
</dbReference>
<dbReference type="Proteomes" id="UP000232688">
    <property type="component" value="Unassembled WGS sequence"/>
</dbReference>
<name>A0A2N0RJ69_9GLOM</name>
<dbReference type="VEuPathDB" id="FungiDB:RhiirFUN_010750"/>
<organism evidence="2 3">
    <name type="scientific">Rhizophagus irregularis</name>
    <dbReference type="NCBI Taxonomy" id="588596"/>
    <lineage>
        <taxon>Eukaryota</taxon>
        <taxon>Fungi</taxon>
        <taxon>Fungi incertae sedis</taxon>
        <taxon>Mucoromycota</taxon>
        <taxon>Glomeromycotina</taxon>
        <taxon>Glomeromycetes</taxon>
        <taxon>Glomerales</taxon>
        <taxon>Glomeraceae</taxon>
        <taxon>Rhizophagus</taxon>
    </lineage>
</organism>
<dbReference type="AlphaFoldDB" id="A0A2N0RJ69"/>
<dbReference type="VEuPathDB" id="FungiDB:RhiirA1_537813"/>
<dbReference type="Gene3D" id="3.40.50.720">
    <property type="entry name" value="NAD(P)-binding Rossmann-like Domain"/>
    <property type="match status" value="2"/>
</dbReference>
<dbReference type="GO" id="GO:0016491">
    <property type="term" value="F:oxidoreductase activity"/>
    <property type="evidence" value="ECO:0007669"/>
    <property type="project" value="UniProtKB-KW"/>
</dbReference>
<comment type="caution">
    <text evidence="2">The sequence shown here is derived from an EMBL/GenBank/DDBJ whole genome shotgun (WGS) entry which is preliminary data.</text>
</comment>
<dbReference type="InterPro" id="IPR036291">
    <property type="entry name" value="NAD(P)-bd_dom_sf"/>
</dbReference>
<reference evidence="2 3" key="2">
    <citation type="submission" date="2017-10" db="EMBL/GenBank/DDBJ databases">
        <title>Genome analyses suggest a sexual origin of heterokaryosis in a supposedly ancient asexual fungus.</title>
        <authorList>
            <person name="Corradi N."/>
            <person name="Sedzielewska K."/>
            <person name="Noel J."/>
            <person name="Charron P."/>
            <person name="Farinelli L."/>
            <person name="Marton T."/>
            <person name="Kruger M."/>
            <person name="Pelin A."/>
            <person name="Brachmann A."/>
            <person name="Corradi N."/>
        </authorList>
    </citation>
    <scope>NUCLEOTIDE SEQUENCE [LARGE SCALE GENOMIC DNA]</scope>
    <source>
        <strain evidence="2 3">A1</strain>
    </source>
</reference>
<evidence type="ECO:0000313" key="2">
    <source>
        <dbReference type="EMBL" id="PKC63356.1"/>
    </source>
</evidence>
<evidence type="ECO:0000313" key="3">
    <source>
        <dbReference type="Proteomes" id="UP000232688"/>
    </source>
</evidence>
<protein>
    <submittedName>
        <fullName evidence="2">NAD(P)-binding protein</fullName>
    </submittedName>
</protein>
<dbReference type="SUPFAM" id="SSF51735">
    <property type="entry name" value="NAD(P)-binding Rossmann-fold domains"/>
    <property type="match status" value="2"/>
</dbReference>
<sequence>MPVKLGTNDLSRHVIILTGATDGIGKEMARILAGFNPKRLILPARNKEKGNNLLEYIKSSNGNSNNVEIWEMDLADLQSVKNFANKFINEVGELHILINNAGIWNNKEIIKTKDNLESQFQVNHLAPFLLTLLLLDTIKKSASVELPGKIAFTSSRSQGYGKIDFDNLNLEKGAYFGPFHGYANTKLMNVIIAQELGRILQNENITTYSLHPGIILTNISNAKGVFMEFVVKIATKIIGISTEQGAINTLYPVLSPENKETGKYYHEGIEKEPNEIANDQEVVKKLWDISEKMLKDLKLDNNCDLSRHVIILTGATDGFGKDMARILAGFNPKKLILPARNKEKGNNLLEYIKSSNGHANNVEIWEMDLADLQSVKNFANKFINEIGELHILFNNAGIMINNQVIKTKDNLELQFQVNHLAPFLLTLLLLDTIKKSVSAELPGKIAFTSSGAQRKGIIDFDNLNLEKGAYLRPLQGYSNTKLMNVIVAKELSHIVQNENITTYSLHPGVIQSNIGHMNSGISNFFLGLFVKMYEITSEQGATNTLYPVLSPDNKETGKYYHEVLVK</sequence>
<dbReference type="VEuPathDB" id="FungiDB:FUN_011860"/>
<dbReference type="PANTHER" id="PTHR43157:SF31">
    <property type="entry name" value="PHOSPHATIDYLINOSITOL-GLYCAN BIOSYNTHESIS CLASS F PROTEIN"/>
    <property type="match status" value="1"/>
</dbReference>
<gene>
    <name evidence="2" type="ORF">RhiirA1_537813</name>
</gene>
<proteinExistence type="predicted"/>
<dbReference type="PANTHER" id="PTHR43157">
    <property type="entry name" value="PHOSPHATIDYLINOSITOL-GLYCAN BIOSYNTHESIS CLASS F PROTEIN-RELATED"/>
    <property type="match status" value="1"/>
</dbReference>
<reference evidence="2 3" key="1">
    <citation type="submission" date="2017-10" db="EMBL/GenBank/DDBJ databases">
        <title>Extensive intraspecific genome diversity in a model arbuscular mycorrhizal fungus.</title>
        <authorList>
            <person name="Chen E.C.H."/>
            <person name="Morin E."/>
            <person name="Baudet D."/>
            <person name="Noel J."/>
            <person name="Ndikumana S."/>
            <person name="Charron P."/>
            <person name="St-Onge C."/>
            <person name="Giorgi J."/>
            <person name="Grigoriev I.V."/>
            <person name="Roux C."/>
            <person name="Martin F.M."/>
            <person name="Corradi N."/>
        </authorList>
    </citation>
    <scope>NUCLEOTIDE SEQUENCE [LARGE SCALE GENOMIC DNA]</scope>
    <source>
        <strain evidence="2 3">A1</strain>
    </source>
</reference>
<dbReference type="InterPro" id="IPR002347">
    <property type="entry name" value="SDR_fam"/>
</dbReference>
<dbReference type="PRINTS" id="PR00081">
    <property type="entry name" value="GDHRDH"/>
</dbReference>
<dbReference type="EMBL" id="LLXH01000746">
    <property type="protein sequence ID" value="PKC63356.1"/>
    <property type="molecule type" value="Genomic_DNA"/>
</dbReference>
<accession>A0A2N0RJ69</accession>
<evidence type="ECO:0000256" key="1">
    <source>
        <dbReference type="ARBA" id="ARBA00023002"/>
    </source>
</evidence>